<feature type="compositionally biased region" description="Basic and acidic residues" evidence="7">
    <location>
        <begin position="638"/>
        <end position="655"/>
    </location>
</feature>
<protein>
    <recommendedName>
        <fullName evidence="4">Pleckstrin homology-like domain family B member 1</fullName>
    </recommendedName>
    <alternativeName>
        <fullName evidence="5">Protein LL5-alpha</fullName>
    </alternativeName>
</protein>
<dbReference type="Proteomes" id="UP000472260">
    <property type="component" value="Unassembled WGS sequence"/>
</dbReference>
<dbReference type="Gene3D" id="2.60.200.20">
    <property type="match status" value="1"/>
</dbReference>
<dbReference type="PROSITE" id="PS50003">
    <property type="entry name" value="PH_DOMAIN"/>
    <property type="match status" value="1"/>
</dbReference>
<keyword evidence="1" id="KW-0488">Methylation</keyword>
<dbReference type="FunFam" id="2.60.200.20:FF:000004">
    <property type="entry name" value="pleckstrin homology-like domain family B member 1 isoform X1"/>
    <property type="match status" value="1"/>
</dbReference>
<dbReference type="InterPro" id="IPR001849">
    <property type="entry name" value="PH_domain"/>
</dbReference>
<evidence type="ECO:0000256" key="7">
    <source>
        <dbReference type="SAM" id="MobiDB-lite"/>
    </source>
</evidence>
<feature type="compositionally biased region" description="Low complexity" evidence="7">
    <location>
        <begin position="414"/>
        <end position="426"/>
    </location>
</feature>
<feature type="compositionally biased region" description="Polar residues" evidence="7">
    <location>
        <begin position="381"/>
        <end position="397"/>
    </location>
</feature>
<dbReference type="InterPro" id="IPR000253">
    <property type="entry name" value="FHA_dom"/>
</dbReference>
<reference evidence="9" key="2">
    <citation type="submission" date="2025-09" db="UniProtKB">
        <authorList>
            <consortium name="Ensembl"/>
        </authorList>
    </citation>
    <scope>IDENTIFICATION</scope>
</reference>
<feature type="compositionally biased region" description="Polar residues" evidence="7">
    <location>
        <begin position="1171"/>
        <end position="1198"/>
    </location>
</feature>
<dbReference type="PANTHER" id="PTHR12156">
    <property type="entry name" value="PLECKSTRIN HOMOLOGY-LIKE DOMAIN, FAMILY B, MEMBER 3"/>
    <property type="match status" value="1"/>
</dbReference>
<dbReference type="InterPro" id="IPR052212">
    <property type="entry name" value="PH-like_domain"/>
</dbReference>
<dbReference type="SUPFAM" id="SSF49879">
    <property type="entry name" value="SMAD/FHA domain"/>
    <property type="match status" value="1"/>
</dbReference>
<sequence>MEALFLLDNWNKDPHVPERVCENTLVMDSLNQNLTIGHQSHQVLQSTPLDLIETGKALKVQADRPHLVSLGSGRLSTAITLLPLPEGKTTLGHGTMDINIQGPGITAQHCFIENKAGLITLHPCGNQCSMDGLPVTKPVRLSQGCMLCFGQSAFFRFNHPEEAFRMKSMMPERGQTASVKNWAHTDSENLVNGNHLSGVPKSHLVSNERVRPEHSAIVSSIEKDLQDIMDSLVMDDPQLSSSESKKPSGQPISQSPLSPMLNGGGRFLLSPPMSPGAMSVGSSYENTSPPFSPLSSPSADSSGSYTSISPSGCQDQLHTLPPVPVRSSSYNYTSQPPIPQPRTILPSYSGGNSGSKVPESPRLQRKALLEAPPSPKPSRRGLNQDSSVAKTPDSPIQTHILPSVSISTAPTDYPSVSRVPVPGSPRLTPKFSTASPSSSPSSLRTKTAIVLQDRPSSPFREQPQPDRSLTSSPSNQLSPPSRSFQPPLDPIVHIIQGGPPHPHPRTLQPPESPRLARRNLEGSSMRELPPLSPSIARKGVPVLPGALPGTLRTPESPSPRMVPESPRLRRKAGSPTEEPFSPRGMRARSPSPTSRLMGEGNGWRGSFGNSLSSAFSLGSLPGSSPQSSPRNHRKMSAGHRDLRMPHPGMRERKNSITEISDNEDDLLEYHRRQREERLREQEMERLERQRLETILNLCAEYNKGDGPAGDLGLGSRDGLNVRRPSLDSVSSASLRVTQRHRQSQEEDSSSTESAQQDGRTPPALLNGQNGQAEDSLGSGSIGRLELGYLEEERVQVLAKVDELKARITELEQQLQESKQEAEMERALLQGERQAELEQIEAETGIISQLQRKLSELESTIQREKDKEKANVEAEREALERLQDEYNELTSQLHNCPESLREQLQEQLKREAETIEAATKQFEDLEFQQLEKESSLEEERETITQQLLQDRAQYHSSITKRKEKVVALESQASQLGIQATQECERLAKDRSMTLQLLQKEKERLANLERRYQSLTGGKTFPKSSNTIKEVYRSRLDSDASQSSLRPKISAGLSPTYTTATLGRNTPARSPLMVANSTGSLPRNLAATLQDIETKRQLALQQKGQQVIEEQRRRLAELKQKAAVEAQCQWEALHGSQTQINSPFSSTSGPVVHHSILHHTAPSSGEQPYDTLSLESSDSMDTSISTGNNSACSPDNMSSASGMDALKIEEMEKMLKEAQLEKARLIESRERETQTRKLMLEEERRRREEAEKRLQEETIHRQQLIEKEVKMRARNFSQARPMTRYLPIRKEEFDLHSHIESSGHSVDTCYHVILTEKMCKGYLVKMGGKIKSWKKRWFVFDRLKRTFSYYADKHESKLKGVIYFQAIEEVYYDHLRSATKKGFFNLNLTNIRISPNPSLTFCVKTHDRLYYMVAPSAEAMRIWMDVIVTGAEGYTQFMN</sequence>
<reference evidence="9" key="1">
    <citation type="submission" date="2025-08" db="UniProtKB">
        <authorList>
            <consortium name="Ensembl"/>
        </authorList>
    </citation>
    <scope>IDENTIFICATION</scope>
</reference>
<dbReference type="Pfam" id="PF00498">
    <property type="entry name" value="FHA"/>
    <property type="match status" value="1"/>
</dbReference>
<proteinExistence type="predicted"/>
<feature type="coiled-coil region" evidence="6">
    <location>
        <begin position="989"/>
        <end position="1016"/>
    </location>
</feature>
<evidence type="ECO:0000313" key="10">
    <source>
        <dbReference type="Proteomes" id="UP000472260"/>
    </source>
</evidence>
<feature type="region of interest" description="Disordered" evidence="7">
    <location>
        <begin position="1158"/>
        <end position="1198"/>
    </location>
</feature>
<evidence type="ECO:0000313" key="9">
    <source>
        <dbReference type="Ensembl" id="ENSSANP00000049054.1"/>
    </source>
</evidence>
<dbReference type="FunFam" id="2.30.29.30:FF:000006">
    <property type="entry name" value="Pleckstrin homology like domain family B member 1"/>
    <property type="match status" value="1"/>
</dbReference>
<feature type="region of interest" description="Disordered" evidence="7">
    <location>
        <begin position="617"/>
        <end position="664"/>
    </location>
</feature>
<dbReference type="PANTHER" id="PTHR12156:SF30">
    <property type="entry name" value="PLECKSTRIN HOMOLOGY-LIKE DOMAIN FAMILY B MEMBER 1 ISOFORM X1"/>
    <property type="match status" value="1"/>
</dbReference>
<dbReference type="Ensembl" id="ENSSANT00000052152.1">
    <property type="protein sequence ID" value="ENSSANP00000049054.1"/>
    <property type="gene ID" value="ENSSANG00000023841.1"/>
</dbReference>
<keyword evidence="10" id="KW-1185">Reference proteome</keyword>
<feature type="region of interest" description="Disordered" evidence="7">
    <location>
        <begin position="704"/>
        <end position="779"/>
    </location>
</feature>
<dbReference type="InterPro" id="IPR011993">
    <property type="entry name" value="PH-like_dom_sf"/>
</dbReference>
<dbReference type="CDD" id="cd22713">
    <property type="entry name" value="FHA_PHLB1"/>
    <property type="match status" value="1"/>
</dbReference>
<feature type="compositionally biased region" description="Polar residues" evidence="7">
    <location>
        <begin position="465"/>
        <end position="484"/>
    </location>
</feature>
<evidence type="ECO:0000256" key="1">
    <source>
        <dbReference type="ARBA" id="ARBA00022481"/>
    </source>
</evidence>
<dbReference type="GO" id="GO:0070507">
    <property type="term" value="P:regulation of microtubule cytoskeleton organization"/>
    <property type="evidence" value="ECO:0007669"/>
    <property type="project" value="TreeGrafter"/>
</dbReference>
<accession>A0A671NSL4</accession>
<evidence type="ECO:0000256" key="3">
    <source>
        <dbReference type="ARBA" id="ARBA00023054"/>
    </source>
</evidence>
<dbReference type="Pfam" id="PF00169">
    <property type="entry name" value="PH"/>
    <property type="match status" value="1"/>
</dbReference>
<dbReference type="InterPro" id="IPR008984">
    <property type="entry name" value="SMAD_FHA_dom_sf"/>
</dbReference>
<dbReference type="SUPFAM" id="SSF50729">
    <property type="entry name" value="PH domain-like"/>
    <property type="match status" value="1"/>
</dbReference>
<keyword evidence="3 6" id="KW-0175">Coiled coil</keyword>
<evidence type="ECO:0000259" key="8">
    <source>
        <dbReference type="PROSITE" id="PS50003"/>
    </source>
</evidence>
<evidence type="ECO:0000256" key="4">
    <source>
        <dbReference type="ARBA" id="ARBA00069090"/>
    </source>
</evidence>
<evidence type="ECO:0000256" key="6">
    <source>
        <dbReference type="SAM" id="Coils"/>
    </source>
</evidence>
<feature type="compositionally biased region" description="Polar residues" evidence="7">
    <location>
        <begin position="727"/>
        <end position="736"/>
    </location>
</feature>
<keyword evidence="2" id="KW-0597">Phosphoprotein</keyword>
<organism evidence="9 10">
    <name type="scientific">Sinocyclocheilus anshuiensis</name>
    <dbReference type="NCBI Taxonomy" id="1608454"/>
    <lineage>
        <taxon>Eukaryota</taxon>
        <taxon>Metazoa</taxon>
        <taxon>Chordata</taxon>
        <taxon>Craniata</taxon>
        <taxon>Vertebrata</taxon>
        <taxon>Euteleostomi</taxon>
        <taxon>Actinopterygii</taxon>
        <taxon>Neopterygii</taxon>
        <taxon>Teleostei</taxon>
        <taxon>Ostariophysi</taxon>
        <taxon>Cypriniformes</taxon>
        <taxon>Cyprinidae</taxon>
        <taxon>Cyprininae</taxon>
        <taxon>Sinocyclocheilus</taxon>
    </lineage>
</organism>
<feature type="compositionally biased region" description="Low complexity" evidence="7">
    <location>
        <begin position="617"/>
        <end position="629"/>
    </location>
</feature>
<feature type="coiled-coil region" evidence="6">
    <location>
        <begin position="1206"/>
        <end position="1265"/>
    </location>
</feature>
<feature type="domain" description="PH" evidence="8">
    <location>
        <begin position="1314"/>
        <end position="1430"/>
    </location>
</feature>
<dbReference type="InterPro" id="IPR037810">
    <property type="entry name" value="PHLDB1/2/3_PH"/>
</dbReference>
<feature type="region of interest" description="Disordered" evidence="7">
    <location>
        <begin position="237"/>
        <end position="605"/>
    </location>
</feature>
<evidence type="ECO:0000256" key="5">
    <source>
        <dbReference type="ARBA" id="ARBA00077655"/>
    </source>
</evidence>
<dbReference type="Gene3D" id="2.30.29.30">
    <property type="entry name" value="Pleckstrin-homology domain (PH domain)/Phosphotyrosine-binding domain (PTB)"/>
    <property type="match status" value="1"/>
</dbReference>
<evidence type="ECO:0000256" key="2">
    <source>
        <dbReference type="ARBA" id="ARBA00022553"/>
    </source>
</evidence>
<dbReference type="CDD" id="cd14673">
    <property type="entry name" value="PH_PHLDB1_2"/>
    <property type="match status" value="1"/>
</dbReference>
<gene>
    <name evidence="9" type="primary">LOC107659918</name>
</gene>
<dbReference type="GO" id="GO:0045180">
    <property type="term" value="C:basal cortex"/>
    <property type="evidence" value="ECO:0007669"/>
    <property type="project" value="TreeGrafter"/>
</dbReference>
<feature type="compositionally biased region" description="Low complexity" evidence="7">
    <location>
        <begin position="293"/>
        <end position="311"/>
    </location>
</feature>
<dbReference type="SMART" id="SM00233">
    <property type="entry name" value="PH"/>
    <property type="match status" value="1"/>
</dbReference>
<name>A0A671NSL4_9TELE</name>
<feature type="compositionally biased region" description="Polar residues" evidence="7">
    <location>
        <begin position="326"/>
        <end position="335"/>
    </location>
</feature>
<feature type="coiled-coil region" evidence="6">
    <location>
        <begin position="793"/>
        <end position="927"/>
    </location>
</feature>